<evidence type="ECO:0000256" key="1">
    <source>
        <dbReference type="SAM" id="MobiDB-lite"/>
    </source>
</evidence>
<name>A0A7C8I9G9_9PLEO</name>
<dbReference type="EMBL" id="JAADJZ010000013">
    <property type="protein sequence ID" value="KAF2870653.1"/>
    <property type="molecule type" value="Genomic_DNA"/>
</dbReference>
<comment type="caution">
    <text evidence="2">The sequence shown here is derived from an EMBL/GenBank/DDBJ whole genome shotgun (WGS) entry which is preliminary data.</text>
</comment>
<gene>
    <name evidence="2" type="ORF">BDV95DRAFT_595369</name>
</gene>
<organism evidence="2 3">
    <name type="scientific">Massariosphaeria phaeospora</name>
    <dbReference type="NCBI Taxonomy" id="100035"/>
    <lineage>
        <taxon>Eukaryota</taxon>
        <taxon>Fungi</taxon>
        <taxon>Dikarya</taxon>
        <taxon>Ascomycota</taxon>
        <taxon>Pezizomycotina</taxon>
        <taxon>Dothideomycetes</taxon>
        <taxon>Pleosporomycetidae</taxon>
        <taxon>Pleosporales</taxon>
        <taxon>Pleosporales incertae sedis</taxon>
        <taxon>Massariosphaeria</taxon>
    </lineage>
</organism>
<sequence>MDQLKKLQESIKSEGYSARLKYPTLTYLAAASNHKLGVLDNISPEINALSLGKISHQDMASVFSMRAKSLHMERATKIMELQDVLSTEQYENVKALLLGYEEQMLLQKVQESLSYDYEQIQDHAVTDYFDAPELASRLAALPAAGHEDHGSDYYGQSDADESALDSSSPALEMQGVGAGPDGYDGHIQEQLDDHDQQRIDEFYDMLDAELDEQKQNLEVRHPDIEDDCTCCSHRR</sequence>
<evidence type="ECO:0000313" key="3">
    <source>
        <dbReference type="Proteomes" id="UP000481861"/>
    </source>
</evidence>
<evidence type="ECO:0000313" key="2">
    <source>
        <dbReference type="EMBL" id="KAF2870653.1"/>
    </source>
</evidence>
<feature type="region of interest" description="Disordered" evidence="1">
    <location>
        <begin position="145"/>
        <end position="184"/>
    </location>
</feature>
<dbReference type="AlphaFoldDB" id="A0A7C8I9G9"/>
<proteinExistence type="predicted"/>
<protein>
    <submittedName>
        <fullName evidence="2">Uncharacterized protein</fullName>
    </submittedName>
</protein>
<accession>A0A7C8I9G9</accession>
<dbReference type="Proteomes" id="UP000481861">
    <property type="component" value="Unassembled WGS sequence"/>
</dbReference>
<reference evidence="2 3" key="1">
    <citation type="submission" date="2020-01" db="EMBL/GenBank/DDBJ databases">
        <authorList>
            <consortium name="DOE Joint Genome Institute"/>
            <person name="Haridas S."/>
            <person name="Albert R."/>
            <person name="Binder M."/>
            <person name="Bloem J."/>
            <person name="Labutti K."/>
            <person name="Salamov A."/>
            <person name="Andreopoulos B."/>
            <person name="Baker S.E."/>
            <person name="Barry K."/>
            <person name="Bills G."/>
            <person name="Bluhm B.H."/>
            <person name="Cannon C."/>
            <person name="Castanera R."/>
            <person name="Culley D.E."/>
            <person name="Daum C."/>
            <person name="Ezra D."/>
            <person name="Gonzalez J.B."/>
            <person name="Henrissat B."/>
            <person name="Kuo A."/>
            <person name="Liang C."/>
            <person name="Lipzen A."/>
            <person name="Lutzoni F."/>
            <person name="Magnuson J."/>
            <person name="Mondo S."/>
            <person name="Nolan M."/>
            <person name="Ohm R."/>
            <person name="Pangilinan J."/>
            <person name="Park H.-J.H."/>
            <person name="Ramirez L."/>
            <person name="Alfaro M."/>
            <person name="Sun H."/>
            <person name="Tritt A."/>
            <person name="Yoshinaga Y."/>
            <person name="Zwiers L.-H.L."/>
            <person name="Turgeon B.G."/>
            <person name="Goodwin S.B."/>
            <person name="Spatafora J.W."/>
            <person name="Crous P.W."/>
            <person name="Grigoriev I.V."/>
        </authorList>
    </citation>
    <scope>NUCLEOTIDE SEQUENCE [LARGE SCALE GENOMIC DNA]</scope>
    <source>
        <strain evidence="2 3">CBS 611.86</strain>
    </source>
</reference>
<keyword evidence="3" id="KW-1185">Reference proteome</keyword>